<evidence type="ECO:0000313" key="1">
    <source>
        <dbReference type="EMBL" id="RAH99187.1"/>
    </source>
</evidence>
<comment type="caution">
    <text evidence="1">The sequence shown here is derived from an EMBL/GenBank/DDBJ whole genome shotgun (WGS) entry which is preliminary data.</text>
</comment>
<evidence type="ECO:0000313" key="2">
    <source>
        <dbReference type="Proteomes" id="UP000249590"/>
    </source>
</evidence>
<organism evidence="1 2">
    <name type="scientific">Acuticoccus sediminis</name>
    <dbReference type="NCBI Taxonomy" id="2184697"/>
    <lineage>
        <taxon>Bacteria</taxon>
        <taxon>Pseudomonadati</taxon>
        <taxon>Pseudomonadota</taxon>
        <taxon>Alphaproteobacteria</taxon>
        <taxon>Hyphomicrobiales</taxon>
        <taxon>Amorphaceae</taxon>
        <taxon>Acuticoccus</taxon>
    </lineage>
</organism>
<name>A0A8B2NMS7_9HYPH</name>
<dbReference type="RefSeq" id="WP_111349248.1">
    <property type="nucleotide sequence ID" value="NZ_QHHQ01000005.1"/>
</dbReference>
<accession>A0A8B2NMS7</accession>
<protein>
    <submittedName>
        <fullName evidence="1">Uncharacterized protein</fullName>
    </submittedName>
</protein>
<dbReference type="EMBL" id="QHHQ01000005">
    <property type="protein sequence ID" value="RAH99187.1"/>
    <property type="molecule type" value="Genomic_DNA"/>
</dbReference>
<reference evidence="1 2" key="1">
    <citation type="submission" date="2018-05" db="EMBL/GenBank/DDBJ databases">
        <title>Acuticoccus sediminis sp. nov., isolated from deep-sea sediment of Indian Ocean.</title>
        <authorList>
            <person name="Liu X."/>
            <person name="Lai Q."/>
            <person name="Du Y."/>
            <person name="Sun F."/>
            <person name="Zhang X."/>
            <person name="Wang S."/>
            <person name="Shao Z."/>
        </authorList>
    </citation>
    <scope>NUCLEOTIDE SEQUENCE [LARGE SCALE GENOMIC DNA]</scope>
    <source>
        <strain evidence="1 2">PTG4-2</strain>
    </source>
</reference>
<dbReference type="Proteomes" id="UP000249590">
    <property type="component" value="Unassembled WGS sequence"/>
</dbReference>
<proteinExistence type="predicted"/>
<gene>
    <name evidence="1" type="ORF">DLJ53_21820</name>
</gene>
<sequence>MTITWPAALVPQRCVPALRNFALSGGRALTGRQQRTFFDAGFWTVRYDGIVVKDRETANTYQATLARLRQGEDVNLPIPNLYPPDGVTTPGNGLTLRQAHTLRTTTLDMMSVEVTVTAGTYLCIDQWIYQVTDVTLAPAPGGTGRYIVGILPPLRLAYPEAKTVKPRILTLRCVLDDLKAGDLDYDRSGVAFPSLTFIEQAP</sequence>
<dbReference type="OrthoDB" id="7594100at2"/>
<keyword evidence="2" id="KW-1185">Reference proteome</keyword>
<dbReference type="AlphaFoldDB" id="A0A8B2NMS7"/>